<evidence type="ECO:0000313" key="2">
    <source>
        <dbReference type="EMBL" id="KAA9132512.1"/>
    </source>
</evidence>
<organism evidence="2 3">
    <name type="scientific">Marinihelvus fidelis</name>
    <dbReference type="NCBI Taxonomy" id="2613842"/>
    <lineage>
        <taxon>Bacteria</taxon>
        <taxon>Pseudomonadati</taxon>
        <taxon>Pseudomonadota</taxon>
        <taxon>Gammaproteobacteria</taxon>
        <taxon>Chromatiales</taxon>
        <taxon>Wenzhouxiangellaceae</taxon>
        <taxon>Marinihelvus</taxon>
    </lineage>
</organism>
<accession>A0A5N0TBX1</accession>
<feature type="signal peptide" evidence="1">
    <location>
        <begin position="1"/>
        <end position="21"/>
    </location>
</feature>
<feature type="chain" id="PRO_5024426186" evidence="1">
    <location>
        <begin position="22"/>
        <end position="349"/>
    </location>
</feature>
<sequence length="349" mass="38778">MIKHALAAIAPALALLAVTTAATTQDDAPKPAKIFTTDNVLAVTIKGPWRTIGRNKNSGEEWQGEFSYSADGATVTLPVSLRARGLTRLDVCDFPPLRIGFDKQASKGTTFRGAGNLKLVTHCLKQEKYQAYPVKEYLAYRIYNQVTELSYRVQGMDIRYIDTETGRETERFGFLIEDPDDVAKRNGLLKLDIEGTIPPALDADETSLFMVFQYLISNLDWSVLGGPDEYCCHNARLAGKAIDERPVYALPYDFDSSGFVDAHYASPPDGLRVRNLRQRLFRGFCMHNDAVPGAVQAIREQREAIMAMVNNEPRLDGRSMDSAVRFLDSFFERVDSADGIASLTDSCRG</sequence>
<dbReference type="EMBL" id="VYXP01000003">
    <property type="protein sequence ID" value="KAA9132512.1"/>
    <property type="molecule type" value="Genomic_DNA"/>
</dbReference>
<dbReference type="RefSeq" id="WP_150863222.1">
    <property type="nucleotide sequence ID" value="NZ_VYXP01000003.1"/>
</dbReference>
<dbReference type="AlphaFoldDB" id="A0A5N0TBX1"/>
<name>A0A5N0TBX1_9GAMM</name>
<gene>
    <name evidence="2" type="ORF">F3N42_04620</name>
</gene>
<protein>
    <submittedName>
        <fullName evidence="2">Uncharacterized protein</fullName>
    </submittedName>
</protein>
<proteinExistence type="predicted"/>
<keyword evidence="1" id="KW-0732">Signal</keyword>
<keyword evidence="3" id="KW-1185">Reference proteome</keyword>
<evidence type="ECO:0000256" key="1">
    <source>
        <dbReference type="SAM" id="SignalP"/>
    </source>
</evidence>
<dbReference type="Proteomes" id="UP000325372">
    <property type="component" value="Unassembled WGS sequence"/>
</dbReference>
<comment type="caution">
    <text evidence="2">The sequence shown here is derived from an EMBL/GenBank/DDBJ whole genome shotgun (WGS) entry which is preliminary data.</text>
</comment>
<reference evidence="2 3" key="1">
    <citation type="submission" date="2019-09" db="EMBL/GenBank/DDBJ databases">
        <title>Wenzhouxiangella sp. Genome sequencing and assembly.</title>
        <authorList>
            <person name="Zhang R."/>
        </authorList>
    </citation>
    <scope>NUCLEOTIDE SEQUENCE [LARGE SCALE GENOMIC DNA]</scope>
    <source>
        <strain evidence="2 3">W260</strain>
    </source>
</reference>
<evidence type="ECO:0000313" key="3">
    <source>
        <dbReference type="Proteomes" id="UP000325372"/>
    </source>
</evidence>